<dbReference type="RefSeq" id="WP_093371120.1">
    <property type="nucleotide sequence ID" value="NZ_FOQA01000003.1"/>
</dbReference>
<dbReference type="PANTHER" id="PTHR12788:SF10">
    <property type="entry name" value="PROTEIN-TYROSINE SULFOTRANSFERASE"/>
    <property type="match status" value="1"/>
</dbReference>
<reference evidence="3" key="1">
    <citation type="submission" date="2016-10" db="EMBL/GenBank/DDBJ databases">
        <authorList>
            <person name="Varghese N."/>
            <person name="Submissions S."/>
        </authorList>
    </citation>
    <scope>NUCLEOTIDE SEQUENCE [LARGE SCALE GENOMIC DNA]</scope>
    <source>
        <strain evidence="3">Z-7934</strain>
    </source>
</reference>
<accession>A0A1I3D3R0</accession>
<sequence>MLRRKAVWMVFKKRIIIGGLPRSGSTLLRFLLDSSKDIIAGPETRFFLEPLYRHHLLEEKNSSTSQTLLNKLGIDKDKSIDIMHAAKHSIGAFDEIMREYAKAARVTKAAWAEKTPANCFHYHRLAAEDNNLYFISTVRNGLDVITSKRDEESKDYWCSVQRYNDTMRSIYSCTHNRHFILRYEQLVEFPEATLRSLFDFLGLFFEDKILEEYNKESMTRDLTKVNQPKLVNPIEKTWVNRYKDEKHKERVEEFLDNEEAVHWHTYSGYTLPE</sequence>
<dbReference type="EMBL" id="FOQA01000003">
    <property type="protein sequence ID" value="SFH81380.1"/>
    <property type="molecule type" value="Genomic_DNA"/>
</dbReference>
<dbReference type="Proteomes" id="UP000199287">
    <property type="component" value="Unassembled WGS sequence"/>
</dbReference>
<proteinExistence type="predicted"/>
<gene>
    <name evidence="2" type="ORF">SAMN05192551_103138</name>
</gene>
<protein>
    <submittedName>
        <fullName evidence="2">Sulfotransferase family protein</fullName>
    </submittedName>
</protein>
<dbReference type="AlphaFoldDB" id="A0A1I3D3R0"/>
<evidence type="ECO:0000313" key="3">
    <source>
        <dbReference type="Proteomes" id="UP000199287"/>
    </source>
</evidence>
<name>A0A1I3D3R0_9FIRM</name>
<evidence type="ECO:0000313" key="2">
    <source>
        <dbReference type="EMBL" id="SFH81380.1"/>
    </source>
</evidence>
<dbReference type="GO" id="GO:0008476">
    <property type="term" value="F:protein-tyrosine sulfotransferase activity"/>
    <property type="evidence" value="ECO:0007669"/>
    <property type="project" value="InterPro"/>
</dbReference>
<dbReference type="OrthoDB" id="536969at2"/>
<dbReference type="STRING" id="69895.SAMN05192551_103138"/>
<dbReference type="SUPFAM" id="SSF52540">
    <property type="entry name" value="P-loop containing nucleoside triphosphate hydrolases"/>
    <property type="match status" value="1"/>
</dbReference>
<dbReference type="InterPro" id="IPR026634">
    <property type="entry name" value="TPST-like"/>
</dbReference>
<dbReference type="PANTHER" id="PTHR12788">
    <property type="entry name" value="PROTEIN-TYROSINE SULFOTRANSFERASE 2"/>
    <property type="match status" value="1"/>
</dbReference>
<keyword evidence="1 2" id="KW-0808">Transferase</keyword>
<evidence type="ECO:0000256" key="1">
    <source>
        <dbReference type="ARBA" id="ARBA00022679"/>
    </source>
</evidence>
<organism evidence="2 3">
    <name type="scientific">Tindallia magadiensis</name>
    <dbReference type="NCBI Taxonomy" id="69895"/>
    <lineage>
        <taxon>Bacteria</taxon>
        <taxon>Bacillati</taxon>
        <taxon>Bacillota</taxon>
        <taxon>Clostridia</taxon>
        <taxon>Peptostreptococcales</taxon>
        <taxon>Tindalliaceae</taxon>
        <taxon>Tindallia</taxon>
    </lineage>
</organism>
<dbReference type="Gene3D" id="3.40.50.300">
    <property type="entry name" value="P-loop containing nucleotide triphosphate hydrolases"/>
    <property type="match status" value="1"/>
</dbReference>
<dbReference type="InterPro" id="IPR027417">
    <property type="entry name" value="P-loop_NTPase"/>
</dbReference>
<keyword evidence="3" id="KW-1185">Reference proteome</keyword>
<dbReference type="Pfam" id="PF13469">
    <property type="entry name" value="Sulfotransfer_3"/>
    <property type="match status" value="1"/>
</dbReference>